<reference evidence="2" key="1">
    <citation type="submission" date="2020-03" db="EMBL/GenBank/DDBJ databases">
        <authorList>
            <person name="Weist P."/>
        </authorList>
    </citation>
    <scope>NUCLEOTIDE SEQUENCE</scope>
</reference>
<organism evidence="2 3">
    <name type="scientific">Pleuronectes platessa</name>
    <name type="common">European plaice</name>
    <dbReference type="NCBI Taxonomy" id="8262"/>
    <lineage>
        <taxon>Eukaryota</taxon>
        <taxon>Metazoa</taxon>
        <taxon>Chordata</taxon>
        <taxon>Craniata</taxon>
        <taxon>Vertebrata</taxon>
        <taxon>Euteleostomi</taxon>
        <taxon>Actinopterygii</taxon>
        <taxon>Neopterygii</taxon>
        <taxon>Teleostei</taxon>
        <taxon>Neoteleostei</taxon>
        <taxon>Acanthomorphata</taxon>
        <taxon>Carangaria</taxon>
        <taxon>Pleuronectiformes</taxon>
        <taxon>Pleuronectoidei</taxon>
        <taxon>Pleuronectidae</taxon>
        <taxon>Pleuronectes</taxon>
    </lineage>
</organism>
<accession>A0A9N7VVX3</accession>
<evidence type="ECO:0000313" key="3">
    <source>
        <dbReference type="Proteomes" id="UP001153269"/>
    </source>
</evidence>
<evidence type="ECO:0000313" key="2">
    <source>
        <dbReference type="EMBL" id="CAB1459261.1"/>
    </source>
</evidence>
<dbReference type="Proteomes" id="UP001153269">
    <property type="component" value="Unassembled WGS sequence"/>
</dbReference>
<gene>
    <name evidence="2" type="ORF">PLEPLA_LOCUS47098</name>
</gene>
<sequence length="149" mass="17341">MMDNKSPVAAHSPEVKPKHPKKRRPPFCANDIIRNRSLRGSNREMRPQYRVRPIIEAKAKRIQLVPKRCECLCLCMVCLSGWTVKLHFRLTHTQNAHVDTARTSRQKVAQAVIQDFSRNRNKPTVTLMHPNRLNGTFLFAKKNKDELYL</sequence>
<feature type="region of interest" description="Disordered" evidence="1">
    <location>
        <begin position="1"/>
        <end position="27"/>
    </location>
</feature>
<dbReference type="EMBL" id="CADEAL010004424">
    <property type="protein sequence ID" value="CAB1459261.1"/>
    <property type="molecule type" value="Genomic_DNA"/>
</dbReference>
<proteinExistence type="predicted"/>
<evidence type="ECO:0000256" key="1">
    <source>
        <dbReference type="SAM" id="MobiDB-lite"/>
    </source>
</evidence>
<comment type="caution">
    <text evidence="2">The sequence shown here is derived from an EMBL/GenBank/DDBJ whole genome shotgun (WGS) entry which is preliminary data.</text>
</comment>
<keyword evidence="3" id="KW-1185">Reference proteome</keyword>
<name>A0A9N7VVX3_PLEPL</name>
<dbReference type="AlphaFoldDB" id="A0A9N7VVX3"/>
<protein>
    <submittedName>
        <fullName evidence="2">Uncharacterized protein</fullName>
    </submittedName>
</protein>